<proteinExistence type="inferred from homology"/>
<evidence type="ECO:0000256" key="1">
    <source>
        <dbReference type="ARBA" id="ARBA00007358"/>
    </source>
</evidence>
<name>A0A1G9W450_9BACT</name>
<dbReference type="Pfam" id="PF25137">
    <property type="entry name" value="ADH_Fe_C"/>
    <property type="match status" value="1"/>
</dbReference>
<reference evidence="5 6" key="1">
    <citation type="submission" date="2016-10" db="EMBL/GenBank/DDBJ databases">
        <authorList>
            <person name="de Groot N.N."/>
        </authorList>
    </citation>
    <scope>NUCLEOTIDE SEQUENCE [LARGE SCALE GENOMIC DNA]</scope>
    <source>
        <strain evidence="5 6">DSM 17813</strain>
    </source>
</reference>
<evidence type="ECO:0000259" key="4">
    <source>
        <dbReference type="Pfam" id="PF25137"/>
    </source>
</evidence>
<dbReference type="Pfam" id="PF00465">
    <property type="entry name" value="Fe-ADH"/>
    <property type="match status" value="1"/>
</dbReference>
<keyword evidence="2" id="KW-0560">Oxidoreductase</keyword>
<feature type="domain" description="Fe-containing alcohol dehydrogenase-like C-terminal" evidence="4">
    <location>
        <begin position="200"/>
        <end position="391"/>
    </location>
</feature>
<feature type="domain" description="Alcohol dehydrogenase iron-type/glycerol dehydrogenase GldA" evidence="3">
    <location>
        <begin position="21"/>
        <end position="187"/>
    </location>
</feature>
<organism evidence="5 6">
    <name type="scientific">Geoalkalibacter ferrihydriticus</name>
    <dbReference type="NCBI Taxonomy" id="392333"/>
    <lineage>
        <taxon>Bacteria</taxon>
        <taxon>Pseudomonadati</taxon>
        <taxon>Thermodesulfobacteriota</taxon>
        <taxon>Desulfuromonadia</taxon>
        <taxon>Desulfuromonadales</taxon>
        <taxon>Geoalkalibacteraceae</taxon>
        <taxon>Geoalkalibacter</taxon>
    </lineage>
</organism>
<dbReference type="SUPFAM" id="SSF56796">
    <property type="entry name" value="Dehydroquinate synthase-like"/>
    <property type="match status" value="1"/>
</dbReference>
<dbReference type="Gene3D" id="3.40.50.1970">
    <property type="match status" value="1"/>
</dbReference>
<gene>
    <name evidence="5" type="ORF">SAMN05660860_03161</name>
</gene>
<sequence>MGQDEKKKNPALHHCKFEVPEIIFGRGLLTQIGSCARRLGGNKVFLVSDQGLFNAGWVDQAMHSLLEAGLNFVYFDQITPNPKDHEVETGAREYIRQGADVIVGLGGGSAMDAAKGIAILVSNGGNIRDFEGSDKISRPLPPLVLCPTTCGTGSDVSQFAIINDTQRHCKLTIMSRCVAPDISLTDPDTLATLPEEFICTTATDALSHALEAYFSVASSTLTDVNAIRALSLLSDGLVRAVREQQPDDLERMARASLHAGMAFSNSLLGIVHALAHPIGGLYDINHGSVNAVLLSEVIRYDLPVVTEKLPELAWTLARHKDLSDRDAAEVVEEKIEHMLDAAGAPRTLSSLGVKREDLPQLAHNALSDVCILTSPREADETDLLRILERAF</sequence>
<dbReference type="RefSeq" id="WP_052446001.1">
    <property type="nucleotide sequence ID" value="NZ_FNGU01000010.1"/>
</dbReference>
<dbReference type="Proteomes" id="UP000182146">
    <property type="component" value="Unassembled WGS sequence"/>
</dbReference>
<protein>
    <submittedName>
        <fullName evidence="5">Alcohol dehydrogenase</fullName>
    </submittedName>
</protein>
<evidence type="ECO:0000256" key="2">
    <source>
        <dbReference type="ARBA" id="ARBA00023002"/>
    </source>
</evidence>
<dbReference type="PANTHER" id="PTHR11496:SF83">
    <property type="entry name" value="HYDROXYACID-OXOACID TRANSHYDROGENASE, MITOCHONDRIAL"/>
    <property type="match status" value="1"/>
</dbReference>
<comment type="similarity">
    <text evidence="1">Belongs to the iron-containing alcohol dehydrogenase family.</text>
</comment>
<dbReference type="STRING" id="392333.SAMN05660860_03161"/>
<accession>A0A1G9W450</accession>
<evidence type="ECO:0000313" key="5">
    <source>
        <dbReference type="EMBL" id="SDM78986.1"/>
    </source>
</evidence>
<evidence type="ECO:0000313" key="6">
    <source>
        <dbReference type="Proteomes" id="UP000182146"/>
    </source>
</evidence>
<evidence type="ECO:0000259" key="3">
    <source>
        <dbReference type="Pfam" id="PF00465"/>
    </source>
</evidence>
<dbReference type="FunFam" id="3.40.50.1970:FF:000003">
    <property type="entry name" value="Alcohol dehydrogenase, iron-containing"/>
    <property type="match status" value="1"/>
</dbReference>
<dbReference type="GO" id="GO:0046872">
    <property type="term" value="F:metal ion binding"/>
    <property type="evidence" value="ECO:0007669"/>
    <property type="project" value="InterPro"/>
</dbReference>
<dbReference type="InterPro" id="IPR056798">
    <property type="entry name" value="ADH_Fe_C"/>
</dbReference>
<dbReference type="FunFam" id="1.20.1090.10:FF:000001">
    <property type="entry name" value="Aldehyde-alcohol dehydrogenase"/>
    <property type="match status" value="1"/>
</dbReference>
<dbReference type="OrthoDB" id="9778433at2"/>
<dbReference type="Gene3D" id="1.20.1090.10">
    <property type="entry name" value="Dehydroquinate synthase-like - alpha domain"/>
    <property type="match status" value="1"/>
</dbReference>
<dbReference type="PANTHER" id="PTHR11496">
    <property type="entry name" value="ALCOHOL DEHYDROGENASE"/>
    <property type="match status" value="1"/>
</dbReference>
<dbReference type="AlphaFoldDB" id="A0A1G9W450"/>
<dbReference type="EMBL" id="FNGU01000010">
    <property type="protein sequence ID" value="SDM78986.1"/>
    <property type="molecule type" value="Genomic_DNA"/>
</dbReference>
<dbReference type="InterPro" id="IPR001670">
    <property type="entry name" value="ADH_Fe/GldA"/>
</dbReference>
<dbReference type="GO" id="GO:0004022">
    <property type="term" value="F:alcohol dehydrogenase (NAD+) activity"/>
    <property type="evidence" value="ECO:0007669"/>
    <property type="project" value="TreeGrafter"/>
</dbReference>
<dbReference type="InterPro" id="IPR039697">
    <property type="entry name" value="Alcohol_dehydrogenase_Fe"/>
</dbReference>